<dbReference type="Proteomes" id="UP000176191">
    <property type="component" value="Unassembled WGS sequence"/>
</dbReference>
<accession>A0A1F5F2L9</accession>
<evidence type="ECO:0000313" key="3">
    <source>
        <dbReference type="Proteomes" id="UP000176191"/>
    </source>
</evidence>
<keyword evidence="1" id="KW-0812">Transmembrane</keyword>
<sequence length="181" mass="20268">MANLQVNLLKNKRTLTEKDYQRERNYLRLSLVAGISVGVVVVALTLWNFFMKQKLTTVQGEITQAAADLQAFTQANAEQLYLKSRLGLITEFLDDQSLARQALQELFAIVIPGVNISSMEFLDGYTVRIQLTALDVSAFNAAIDYFKQENSFFSQVVSRGVSQDSEQNYQLTLDLSIAKGS</sequence>
<comment type="caution">
    <text evidence="2">The sequence shown here is derived from an EMBL/GenBank/DDBJ whole genome shotgun (WGS) entry which is preliminary data.</text>
</comment>
<keyword evidence="1" id="KW-0472">Membrane</keyword>
<dbReference type="EMBL" id="MFAK01000044">
    <property type="protein sequence ID" value="OGD73918.1"/>
    <property type="molecule type" value="Genomic_DNA"/>
</dbReference>
<dbReference type="AlphaFoldDB" id="A0A1F5F2L9"/>
<evidence type="ECO:0000313" key="2">
    <source>
        <dbReference type="EMBL" id="OGD73918.1"/>
    </source>
</evidence>
<proteinExistence type="predicted"/>
<name>A0A1F5F2L9_9BACT</name>
<protein>
    <submittedName>
        <fullName evidence="2">Uncharacterized protein</fullName>
    </submittedName>
</protein>
<keyword evidence="1" id="KW-1133">Transmembrane helix</keyword>
<evidence type="ECO:0000256" key="1">
    <source>
        <dbReference type="SAM" id="Phobius"/>
    </source>
</evidence>
<gene>
    <name evidence="2" type="ORF">A2228_01465</name>
</gene>
<feature type="transmembrane region" description="Helical" evidence="1">
    <location>
        <begin position="26"/>
        <end position="50"/>
    </location>
</feature>
<reference evidence="2 3" key="1">
    <citation type="journal article" date="2016" name="Nat. Commun.">
        <title>Thousands of microbial genomes shed light on interconnected biogeochemical processes in an aquifer system.</title>
        <authorList>
            <person name="Anantharaman K."/>
            <person name="Brown C.T."/>
            <person name="Hug L.A."/>
            <person name="Sharon I."/>
            <person name="Castelle C.J."/>
            <person name="Probst A.J."/>
            <person name="Thomas B.C."/>
            <person name="Singh A."/>
            <person name="Wilkins M.J."/>
            <person name="Karaoz U."/>
            <person name="Brodie E.L."/>
            <person name="Williams K.H."/>
            <person name="Hubbard S.S."/>
            <person name="Banfield J.F."/>
        </authorList>
    </citation>
    <scope>NUCLEOTIDE SEQUENCE [LARGE SCALE GENOMIC DNA]</scope>
</reference>
<organism evidence="2 3">
    <name type="scientific">Candidatus Collierbacteria bacterium RIFOXYA2_FULL_46_10</name>
    <dbReference type="NCBI Taxonomy" id="1817726"/>
    <lineage>
        <taxon>Bacteria</taxon>
        <taxon>Candidatus Collieribacteriota</taxon>
    </lineage>
</organism>